<keyword evidence="1" id="KW-0812">Transmembrane</keyword>
<name>A0A0R0AS03_9GAMM</name>
<feature type="transmembrane region" description="Helical" evidence="1">
    <location>
        <begin position="31"/>
        <end position="50"/>
    </location>
</feature>
<evidence type="ECO:0008006" key="4">
    <source>
        <dbReference type="Google" id="ProtNLM"/>
    </source>
</evidence>
<keyword evidence="1" id="KW-1133">Transmembrane helix</keyword>
<reference evidence="2 3" key="1">
    <citation type="submission" date="2015-10" db="EMBL/GenBank/DDBJ databases">
        <title>Genome sequencing and analysis of members of genus Stenotrophomonas.</title>
        <authorList>
            <person name="Patil P.P."/>
            <person name="Midha S."/>
            <person name="Patil P.B."/>
        </authorList>
    </citation>
    <scope>NUCLEOTIDE SEQUENCE [LARGE SCALE GENOMIC DNA]</scope>
    <source>
        <strain evidence="2 3">JCM 9942</strain>
    </source>
</reference>
<comment type="caution">
    <text evidence="2">The sequence shown here is derived from an EMBL/GenBank/DDBJ whole genome shotgun (WGS) entry which is preliminary data.</text>
</comment>
<evidence type="ECO:0000256" key="1">
    <source>
        <dbReference type="SAM" id="Phobius"/>
    </source>
</evidence>
<dbReference type="RefSeq" id="WP_057505931.1">
    <property type="nucleotide sequence ID" value="NZ_LLXS01000016.1"/>
</dbReference>
<dbReference type="Proteomes" id="UP000050836">
    <property type="component" value="Unassembled WGS sequence"/>
</dbReference>
<keyword evidence="3" id="KW-1185">Reference proteome</keyword>
<keyword evidence="1" id="KW-0472">Membrane</keyword>
<evidence type="ECO:0000313" key="3">
    <source>
        <dbReference type="Proteomes" id="UP000050836"/>
    </source>
</evidence>
<evidence type="ECO:0000313" key="2">
    <source>
        <dbReference type="EMBL" id="KRG42883.1"/>
    </source>
</evidence>
<sequence length="580" mass="61118">MMSWLPLIVIALAVLLASARLSRAPRPAPLRLGVLLLLQLLAAALLYFTLLPPERPGQAETLVIATRGATATQLAAQPAAIQLRLPEAPQLAGAAPVPDLATALRQHPGARALVIVGDGLPARDRDLPLPPLQFVPGPAPRGLVELQAPPPLAPGARFSVGSRVQGLAQVRLELRDPAGHRVAIATPDTDGRVRLHASARAPGDVAFSLRVLDGTGKVLDQLPVPVRVREVPAPTLRLLAAAPGPELKYLQRWASDTGARLQTGIQVGGGVQLGDAPQALDAASLARLDLLLLDERRLAALSSAQRGVLTEAMRTGLGVLVRMGGPLEGNARRALHDWGLVTRGGEQTGPLKLPGDSRAGDTASSTSLPALERFRLEIEDEAAVPLLHAADGSGIGAWRALGQGRLGLLPVSDSYTLVLAGHGDRHAELWNQVLATLARPLPAAPLSPLPAWGWSGEHNTLCDLPAGAQVIAPDGRRSDLLPDPQAGHCSGWWPTRPGWHTLTAGDTQAGVLLLDPAHARALHAQQTREATFALRGHAGRGGGVPVPVPGPRWPWLLAFVLVASLLWWLERRRSIETPSP</sequence>
<dbReference type="AlphaFoldDB" id="A0A0R0AS03"/>
<proteinExistence type="predicted"/>
<accession>A0A0R0AS03</accession>
<gene>
    <name evidence="2" type="ORF">ARC78_07810</name>
</gene>
<organism evidence="2 3">
    <name type="scientific">Stenotrophomonas pictorum JCM 9942</name>
    <dbReference type="NCBI Taxonomy" id="1236960"/>
    <lineage>
        <taxon>Bacteria</taxon>
        <taxon>Pseudomonadati</taxon>
        <taxon>Pseudomonadota</taxon>
        <taxon>Gammaproteobacteria</taxon>
        <taxon>Lysobacterales</taxon>
        <taxon>Lysobacteraceae</taxon>
        <taxon>Stenotrophomonas</taxon>
    </lineage>
</organism>
<dbReference type="EMBL" id="LLXS01000016">
    <property type="protein sequence ID" value="KRG42883.1"/>
    <property type="molecule type" value="Genomic_DNA"/>
</dbReference>
<protein>
    <recommendedName>
        <fullName evidence="4">Carboxypeptidase regulatory-like domain-containing protein</fullName>
    </recommendedName>
</protein>